<dbReference type="Proteomes" id="UP000299102">
    <property type="component" value="Unassembled WGS sequence"/>
</dbReference>
<evidence type="ECO:0000313" key="3">
    <source>
        <dbReference type="Proteomes" id="UP000299102"/>
    </source>
</evidence>
<dbReference type="EMBL" id="BGZK01001469">
    <property type="protein sequence ID" value="GBP80592.1"/>
    <property type="molecule type" value="Genomic_DNA"/>
</dbReference>
<evidence type="ECO:0000313" key="2">
    <source>
        <dbReference type="EMBL" id="GBP80592.1"/>
    </source>
</evidence>
<organism evidence="2 3">
    <name type="scientific">Eumeta variegata</name>
    <name type="common">Bagworm moth</name>
    <name type="synonym">Eumeta japonica</name>
    <dbReference type="NCBI Taxonomy" id="151549"/>
    <lineage>
        <taxon>Eukaryota</taxon>
        <taxon>Metazoa</taxon>
        <taxon>Ecdysozoa</taxon>
        <taxon>Arthropoda</taxon>
        <taxon>Hexapoda</taxon>
        <taxon>Insecta</taxon>
        <taxon>Pterygota</taxon>
        <taxon>Neoptera</taxon>
        <taxon>Endopterygota</taxon>
        <taxon>Lepidoptera</taxon>
        <taxon>Glossata</taxon>
        <taxon>Ditrysia</taxon>
        <taxon>Tineoidea</taxon>
        <taxon>Psychidae</taxon>
        <taxon>Oiketicinae</taxon>
        <taxon>Eumeta</taxon>
    </lineage>
</organism>
<accession>A0A4C1Z065</accession>
<comment type="caution">
    <text evidence="2">The sequence shown here is derived from an EMBL/GenBank/DDBJ whole genome shotgun (WGS) entry which is preliminary data.</text>
</comment>
<name>A0A4C1Z065_EUMVA</name>
<protein>
    <submittedName>
        <fullName evidence="2">Uncharacterized protein</fullName>
    </submittedName>
</protein>
<dbReference type="AlphaFoldDB" id="A0A4C1Z065"/>
<keyword evidence="3" id="KW-1185">Reference proteome</keyword>
<sequence length="76" mass="8788">MLSTARRREPPLITHNESVSSRRNAMTLVHKLARIELARRELTVDRHPNGSVPDDTKSGDSKLTPQHDRVHYIYMQ</sequence>
<feature type="region of interest" description="Disordered" evidence="1">
    <location>
        <begin position="44"/>
        <end position="67"/>
    </location>
</feature>
<evidence type="ECO:0000256" key="1">
    <source>
        <dbReference type="SAM" id="MobiDB-lite"/>
    </source>
</evidence>
<reference evidence="2 3" key="1">
    <citation type="journal article" date="2019" name="Commun. Biol.">
        <title>The bagworm genome reveals a unique fibroin gene that provides high tensile strength.</title>
        <authorList>
            <person name="Kono N."/>
            <person name="Nakamura H."/>
            <person name="Ohtoshi R."/>
            <person name="Tomita M."/>
            <person name="Numata K."/>
            <person name="Arakawa K."/>
        </authorList>
    </citation>
    <scope>NUCLEOTIDE SEQUENCE [LARGE SCALE GENOMIC DNA]</scope>
</reference>
<gene>
    <name evidence="2" type="ORF">EVAR_66143_1</name>
</gene>
<proteinExistence type="predicted"/>